<name>A0A542E2K3_9MICO</name>
<evidence type="ECO:0000313" key="3">
    <source>
        <dbReference type="Proteomes" id="UP000317893"/>
    </source>
</evidence>
<feature type="transmembrane region" description="Helical" evidence="1">
    <location>
        <begin position="316"/>
        <end position="336"/>
    </location>
</feature>
<keyword evidence="1" id="KW-1133">Transmembrane helix</keyword>
<evidence type="ECO:0000256" key="1">
    <source>
        <dbReference type="SAM" id="Phobius"/>
    </source>
</evidence>
<feature type="transmembrane region" description="Helical" evidence="1">
    <location>
        <begin position="30"/>
        <end position="49"/>
    </location>
</feature>
<dbReference type="AlphaFoldDB" id="A0A542E2K3"/>
<feature type="transmembrane region" description="Helical" evidence="1">
    <location>
        <begin position="440"/>
        <end position="457"/>
    </location>
</feature>
<feature type="transmembrane region" description="Helical" evidence="1">
    <location>
        <begin position="61"/>
        <end position="82"/>
    </location>
</feature>
<accession>A0A542E2K3</accession>
<feature type="transmembrane region" description="Helical" evidence="1">
    <location>
        <begin position="381"/>
        <end position="400"/>
    </location>
</feature>
<evidence type="ECO:0000313" key="2">
    <source>
        <dbReference type="EMBL" id="TQJ09572.1"/>
    </source>
</evidence>
<gene>
    <name evidence="2" type="ORF">FB458_2684</name>
</gene>
<feature type="transmembrane region" description="Helical" evidence="1">
    <location>
        <begin position="193"/>
        <end position="212"/>
    </location>
</feature>
<protein>
    <recommendedName>
        <fullName evidence="4">4-amino-4-deoxy-L-arabinose transferase-like glycosyltransferase</fullName>
    </recommendedName>
</protein>
<comment type="caution">
    <text evidence="2">The sequence shown here is derived from an EMBL/GenBank/DDBJ whole genome shotgun (WGS) entry which is preliminary data.</text>
</comment>
<feature type="transmembrane region" description="Helical" evidence="1">
    <location>
        <begin position="412"/>
        <end position="434"/>
    </location>
</feature>
<sequence length="658" mass="68810">MDAVTAGDLVRAPGGTGTTAARGVRTSARVAVVLAAAAGIPVVGLAYRLSGSGACAQLYYAVFWAGLLLAALPVTVLVVRAGTHRRDRVLGLALLALVTAAPKYLRNPAGPLYHDEYAHWREALDVLAGGALRPPNAIIPIAADYPGTSALTALVHALSGLDVWGSGLLLVLSAHVLAFFAVLVLGQVHLGSARAGAVSAVVYSLNSSVLYFDTQYAYESVTMPWFLWVLALTSLAAREPRPGARRGLVAGAVLVAAATVVTHHLTTLSLAGVLLLVTLGQAVRPRLLGRTRPRGAGAPGPGDDVVVPAPAAHPRVWPVVTAAVLGLAGLWVGLAARATLGYLSPYAGSSVTQLGDIASGDGRTGRRLLAASSQPLWERGLSGLAPLLVGLVCLWAVLLVRRTRTRWSGDTLALMVFGLVYFPSVAFILAPMGAEGARRSWAFTYAGVALLVALAVAHPPRAPGPLRRVPARWWPRLGVLALAAVMVGNVGAGLNDPYRFPGPFTWGSDTNSASAEARTVAEQLGIAVGPDGPVRAVADRYTGLALSAYGGVYVATPSTGFPAADLAQTDRDPEPDLVRQLVESRYDYLVVDTRMADAPAFNGDNYGDADPLSGRATPRAFLERLDTVPWASRVMSTDHLRVYRLDLSRVGRTLGTVP</sequence>
<dbReference type="RefSeq" id="WP_170185680.1">
    <property type="nucleotide sequence ID" value="NZ_BAAAPR010000009.1"/>
</dbReference>
<dbReference type="Proteomes" id="UP000317893">
    <property type="component" value="Unassembled WGS sequence"/>
</dbReference>
<feature type="transmembrane region" description="Helical" evidence="1">
    <location>
        <begin position="477"/>
        <end position="494"/>
    </location>
</feature>
<dbReference type="EMBL" id="VFMN01000001">
    <property type="protein sequence ID" value="TQJ09572.1"/>
    <property type="molecule type" value="Genomic_DNA"/>
</dbReference>
<feature type="transmembrane region" description="Helical" evidence="1">
    <location>
        <begin position="163"/>
        <end position="186"/>
    </location>
</feature>
<proteinExistence type="predicted"/>
<keyword evidence="1" id="KW-0812">Transmembrane</keyword>
<reference evidence="2 3" key="1">
    <citation type="submission" date="2019-06" db="EMBL/GenBank/DDBJ databases">
        <title>Sequencing the genomes of 1000 actinobacteria strains.</title>
        <authorList>
            <person name="Klenk H.-P."/>
        </authorList>
    </citation>
    <scope>NUCLEOTIDE SEQUENCE [LARGE SCALE GENOMIC DNA]</scope>
    <source>
        <strain evidence="2 3">DSM 18607</strain>
    </source>
</reference>
<keyword evidence="3" id="KW-1185">Reference proteome</keyword>
<feature type="transmembrane region" description="Helical" evidence="1">
    <location>
        <begin position="89"/>
        <end position="105"/>
    </location>
</feature>
<keyword evidence="1" id="KW-0472">Membrane</keyword>
<organism evidence="2 3">
    <name type="scientific">Lapillicoccus jejuensis</name>
    <dbReference type="NCBI Taxonomy" id="402171"/>
    <lineage>
        <taxon>Bacteria</taxon>
        <taxon>Bacillati</taxon>
        <taxon>Actinomycetota</taxon>
        <taxon>Actinomycetes</taxon>
        <taxon>Micrococcales</taxon>
        <taxon>Intrasporangiaceae</taxon>
        <taxon>Lapillicoccus</taxon>
    </lineage>
</organism>
<evidence type="ECO:0008006" key="4">
    <source>
        <dbReference type="Google" id="ProtNLM"/>
    </source>
</evidence>